<reference evidence="1 2" key="1">
    <citation type="submission" date="2018-07" db="EMBL/GenBank/DDBJ databases">
        <title>Venubactetium sediminum gen. nov., sp. nov., isolated from a marine solar saltern.</title>
        <authorList>
            <person name="Wang S."/>
        </authorList>
    </citation>
    <scope>NUCLEOTIDE SEQUENCE [LARGE SCALE GENOMIC DNA]</scope>
    <source>
        <strain evidence="1 2">WD2A32</strain>
    </source>
</reference>
<keyword evidence="2" id="KW-1185">Reference proteome</keyword>
<sequence length="446" mass="46973">MSGWRVIAVLLGAFGMYLSWTAPPALGQSAGEASVIEDDRLTIESDNTDVEELRRLSRQIGRVPGTLLNTLVRQDRASARRAVARFLARGNAAPKLMAARAIALINQVRTDPRVQTRGRTLELASLVSDMVARSVSSPRVIEISVDGDYIPPANARAYDLGGEDDPAAIGFEKLTPAGEIATGHRETPFASDSLGPLLADGIANIRRISLPLANGTYRVILLTGRSAARNLPTAPFGETLTANSTRYYLGEARPATWIGGARLLRPTLAASNKAGRIGLSGLARELDEAPWLRPGGEAVGIAFKVDIVHGFLTVRFEQPGPGGGVDLSAIIVEPAGQSSSLVHGREVVRAAMGQEIADTLSRRYDADPDMAAALAALGANMAPAHASDIVTAAVRSHPQAAKLIVTVVSRLDGVDSQAIRAAIQDDPGLTRDARIAALAALPDGEH</sequence>
<gene>
    <name evidence="1" type="ORF">DRB17_05290</name>
</gene>
<evidence type="ECO:0000313" key="2">
    <source>
        <dbReference type="Proteomes" id="UP000253941"/>
    </source>
</evidence>
<name>A0A369TD17_9PROT</name>
<accession>A0A369TD17</accession>
<comment type="caution">
    <text evidence="1">The sequence shown here is derived from an EMBL/GenBank/DDBJ whole genome shotgun (WGS) entry which is preliminary data.</text>
</comment>
<proteinExistence type="predicted"/>
<evidence type="ECO:0000313" key="1">
    <source>
        <dbReference type="EMBL" id="RDD63180.1"/>
    </source>
</evidence>
<dbReference type="EMBL" id="QPMH01000003">
    <property type="protein sequence ID" value="RDD63180.1"/>
    <property type="molecule type" value="Genomic_DNA"/>
</dbReference>
<protein>
    <submittedName>
        <fullName evidence="1">Uncharacterized protein</fullName>
    </submittedName>
</protein>
<dbReference type="AlphaFoldDB" id="A0A369TD17"/>
<dbReference type="Proteomes" id="UP000253941">
    <property type="component" value="Unassembled WGS sequence"/>
</dbReference>
<dbReference type="RefSeq" id="WP_114581131.1">
    <property type="nucleotide sequence ID" value="NZ_QPMH01000003.1"/>
</dbReference>
<organism evidence="1 2">
    <name type="scientific">Ferruginivarius sediminum</name>
    <dbReference type="NCBI Taxonomy" id="2661937"/>
    <lineage>
        <taxon>Bacteria</taxon>
        <taxon>Pseudomonadati</taxon>
        <taxon>Pseudomonadota</taxon>
        <taxon>Alphaproteobacteria</taxon>
        <taxon>Rhodospirillales</taxon>
        <taxon>Rhodospirillaceae</taxon>
        <taxon>Ferruginivarius</taxon>
    </lineage>
</organism>